<accession>A0ABY7VD71</accession>
<evidence type="ECO:0000256" key="3">
    <source>
        <dbReference type="ARBA" id="ARBA00022475"/>
    </source>
</evidence>
<evidence type="ECO:0000313" key="13">
    <source>
        <dbReference type="Proteomes" id="UP001215231"/>
    </source>
</evidence>
<dbReference type="PROSITE" id="PS00409">
    <property type="entry name" value="PROKAR_NTER_METHYL"/>
    <property type="match status" value="1"/>
</dbReference>
<protein>
    <recommendedName>
        <fullName evidence="2">Type II secretion system protein H</fullName>
    </recommendedName>
    <alternativeName>
        <fullName evidence="9">General secretion pathway protein H</fullName>
    </alternativeName>
</protein>
<keyword evidence="6 11" id="KW-0812">Transmembrane</keyword>
<dbReference type="NCBIfam" id="TIGR01708">
    <property type="entry name" value="typeII_sec_gspH"/>
    <property type="match status" value="1"/>
</dbReference>
<dbReference type="InterPro" id="IPR045584">
    <property type="entry name" value="Pilin-like"/>
</dbReference>
<evidence type="ECO:0000313" key="12">
    <source>
        <dbReference type="EMBL" id="WDE11628.1"/>
    </source>
</evidence>
<evidence type="ECO:0000256" key="1">
    <source>
        <dbReference type="ARBA" id="ARBA00004377"/>
    </source>
</evidence>
<evidence type="ECO:0000256" key="10">
    <source>
        <dbReference type="SAM" id="MobiDB-lite"/>
    </source>
</evidence>
<comment type="subcellular location">
    <subcellularLocation>
        <location evidence="1">Cell inner membrane</location>
        <topology evidence="1">Single-pass membrane protein</topology>
    </subcellularLocation>
</comment>
<feature type="region of interest" description="Disordered" evidence="10">
    <location>
        <begin position="1"/>
        <end position="22"/>
    </location>
</feature>
<evidence type="ECO:0000256" key="2">
    <source>
        <dbReference type="ARBA" id="ARBA00021549"/>
    </source>
</evidence>
<proteinExistence type="predicted"/>
<evidence type="ECO:0000256" key="7">
    <source>
        <dbReference type="ARBA" id="ARBA00022989"/>
    </source>
</evidence>
<evidence type="ECO:0000256" key="6">
    <source>
        <dbReference type="ARBA" id="ARBA00022692"/>
    </source>
</evidence>
<dbReference type="NCBIfam" id="TIGR02532">
    <property type="entry name" value="IV_pilin_GFxxxE"/>
    <property type="match status" value="1"/>
</dbReference>
<dbReference type="PRINTS" id="PR00885">
    <property type="entry name" value="BCTERIALGSPH"/>
</dbReference>
<dbReference type="Proteomes" id="UP001215231">
    <property type="component" value="Chromosome"/>
</dbReference>
<dbReference type="InterPro" id="IPR002416">
    <property type="entry name" value="T2SS_protein-GspH"/>
</dbReference>
<organism evidence="12 13">
    <name type="scientific">Thalassomonas haliotis</name>
    <dbReference type="NCBI Taxonomy" id="485448"/>
    <lineage>
        <taxon>Bacteria</taxon>
        <taxon>Pseudomonadati</taxon>
        <taxon>Pseudomonadota</taxon>
        <taxon>Gammaproteobacteria</taxon>
        <taxon>Alteromonadales</taxon>
        <taxon>Colwelliaceae</taxon>
        <taxon>Thalassomonas</taxon>
    </lineage>
</organism>
<dbReference type="Gene3D" id="3.55.40.10">
    <property type="entry name" value="minor pseudopilin epsh domain"/>
    <property type="match status" value="1"/>
</dbReference>
<feature type="transmembrane region" description="Helical" evidence="11">
    <location>
        <begin position="28"/>
        <end position="49"/>
    </location>
</feature>
<name>A0ABY7VD71_9GAMM</name>
<evidence type="ECO:0000256" key="8">
    <source>
        <dbReference type="ARBA" id="ARBA00023136"/>
    </source>
</evidence>
<dbReference type="InterPro" id="IPR049875">
    <property type="entry name" value="TypeII_GspH"/>
</dbReference>
<keyword evidence="5" id="KW-0997">Cell inner membrane</keyword>
<evidence type="ECO:0000256" key="4">
    <source>
        <dbReference type="ARBA" id="ARBA00022481"/>
    </source>
</evidence>
<keyword evidence="3" id="KW-1003">Cell membrane</keyword>
<dbReference type="RefSeq" id="WP_274051789.1">
    <property type="nucleotide sequence ID" value="NZ_CP059693.1"/>
</dbReference>
<sequence length="221" mass="24300">MNSGRQGAFAGVKAPGKGAHTGQGSKGFTLIEVMVVIVVIGIMVSLVQFSTSGNRPEEKLRQASERFAGVFDIAAEYSMLNNVELGLLVDKNSYQFVGYDGVRWSPLADEDLFAAYSVPEDLAIDLELDDLPIEEPALYDRSTFEVEEEDSFSEEEEEKIIPQVYILSGGDITPFSLTFSFAEELVLDEEFAYRVTGLFTTPLTIEFLIDGKVIAGPETDE</sequence>
<reference evidence="12 13" key="1">
    <citation type="journal article" date="2022" name="Mar. Drugs">
        <title>Bioassay-Guided Fractionation Leads to the Detection of Cholic Acid Generated by the Rare Thalassomonas sp.</title>
        <authorList>
            <person name="Pheiffer F."/>
            <person name="Schneider Y.K."/>
            <person name="Hansen E.H."/>
            <person name="Andersen J.H."/>
            <person name="Isaksson J."/>
            <person name="Busche T."/>
            <person name="R C."/>
            <person name="Kalinowski J."/>
            <person name="Zyl L.V."/>
            <person name="Trindade M."/>
        </authorList>
    </citation>
    <scope>NUCLEOTIDE SEQUENCE [LARGE SCALE GENOMIC DNA]</scope>
    <source>
        <strain evidence="12 13">A5K-61T</strain>
    </source>
</reference>
<evidence type="ECO:0000256" key="9">
    <source>
        <dbReference type="ARBA" id="ARBA00030775"/>
    </source>
</evidence>
<evidence type="ECO:0000256" key="5">
    <source>
        <dbReference type="ARBA" id="ARBA00022519"/>
    </source>
</evidence>
<keyword evidence="8 11" id="KW-0472">Membrane</keyword>
<keyword evidence="7 11" id="KW-1133">Transmembrane helix</keyword>
<dbReference type="InterPro" id="IPR012902">
    <property type="entry name" value="N_methyl_site"/>
</dbReference>
<dbReference type="EMBL" id="CP059693">
    <property type="protein sequence ID" value="WDE11628.1"/>
    <property type="molecule type" value="Genomic_DNA"/>
</dbReference>
<dbReference type="Pfam" id="PF07963">
    <property type="entry name" value="N_methyl"/>
    <property type="match status" value="1"/>
</dbReference>
<keyword evidence="13" id="KW-1185">Reference proteome</keyword>
<keyword evidence="4" id="KW-0488">Methylation</keyword>
<dbReference type="SUPFAM" id="SSF54523">
    <property type="entry name" value="Pili subunits"/>
    <property type="match status" value="1"/>
</dbReference>
<gene>
    <name evidence="12" type="primary">gspH</name>
    <name evidence="12" type="ORF">H3N35_26080</name>
</gene>
<evidence type="ECO:0000256" key="11">
    <source>
        <dbReference type="SAM" id="Phobius"/>
    </source>
</evidence>